<name>A0A1C0A6Z7_9FIRM</name>
<dbReference type="Proteomes" id="UP000093514">
    <property type="component" value="Unassembled WGS sequence"/>
</dbReference>
<dbReference type="RefSeq" id="WP_068717420.1">
    <property type="nucleotide sequence ID" value="NZ_LWDV01000009.1"/>
</dbReference>
<protein>
    <recommendedName>
        <fullName evidence="3">YD repeat-containing protein</fullName>
    </recommendedName>
</protein>
<reference evidence="2" key="1">
    <citation type="submission" date="2016-07" db="EMBL/GenBank/DDBJ databases">
        <authorList>
            <person name="Florea S."/>
            <person name="Webb J.S."/>
            <person name="Jaromczyk J."/>
            <person name="Schardl C.L."/>
        </authorList>
    </citation>
    <scope>NUCLEOTIDE SEQUENCE [LARGE SCALE GENOMIC DNA]</scope>
    <source>
        <strain evidence="2">Z6</strain>
    </source>
</reference>
<proteinExistence type="predicted"/>
<evidence type="ECO:0000313" key="1">
    <source>
        <dbReference type="EMBL" id="OCL26020.1"/>
    </source>
</evidence>
<dbReference type="AlphaFoldDB" id="A0A1C0A6Z7"/>
<organism evidence="1 2">
    <name type="scientific">Orenia metallireducens</name>
    <dbReference type="NCBI Taxonomy" id="1413210"/>
    <lineage>
        <taxon>Bacteria</taxon>
        <taxon>Bacillati</taxon>
        <taxon>Bacillota</taxon>
        <taxon>Clostridia</taxon>
        <taxon>Halanaerobiales</taxon>
        <taxon>Halobacteroidaceae</taxon>
        <taxon>Orenia</taxon>
    </lineage>
</organism>
<comment type="caution">
    <text evidence="1">The sequence shown here is derived from an EMBL/GenBank/DDBJ whole genome shotgun (WGS) entry which is preliminary data.</text>
</comment>
<evidence type="ECO:0008006" key="3">
    <source>
        <dbReference type="Google" id="ProtNLM"/>
    </source>
</evidence>
<dbReference type="EMBL" id="LWDV01000009">
    <property type="protein sequence ID" value="OCL26020.1"/>
    <property type="molecule type" value="Genomic_DNA"/>
</dbReference>
<gene>
    <name evidence="1" type="ORF">U472_08330</name>
</gene>
<dbReference type="Gene3D" id="2.180.10.10">
    <property type="entry name" value="RHS repeat-associated core"/>
    <property type="match status" value="1"/>
</dbReference>
<sequence>MGRVTKVNSPTENSVSYDYNKLGQLTKVLGCIDQAPVYNTRGMLETLTAVNGISTSYAYDTNGRLTDLNYNNQENLLKGYKLGYDDANNIITKNDNSYQYDALNRLIFASLKGKFENNSDEEEQKIGRTISDYSGEKSLEILADQAEAIELDYGAGSIGVDLLGKCKISKVELTPKSLEHRVDKRNLEV</sequence>
<accession>A0A1C0A6Z7</accession>
<reference evidence="1 2" key="2">
    <citation type="submission" date="2016-08" db="EMBL/GenBank/DDBJ databases">
        <title>Orenia metallireducens sp. nov. strain Z6, a Novel Metal-reducing Firmicute from the Deep Subsurface.</title>
        <authorList>
            <person name="Maxim B.I."/>
            <person name="Kenneth K."/>
            <person name="Flynn T.M."/>
            <person name="Oloughlin E.J."/>
            <person name="Locke R.A."/>
            <person name="Weber J.R."/>
            <person name="Egan S.M."/>
            <person name="Mackie R.I."/>
            <person name="Cann I.K."/>
        </authorList>
    </citation>
    <scope>NUCLEOTIDE SEQUENCE [LARGE SCALE GENOMIC DNA]</scope>
    <source>
        <strain evidence="1 2">Z6</strain>
    </source>
</reference>
<keyword evidence="2" id="KW-1185">Reference proteome</keyword>
<dbReference type="OrthoDB" id="9815752at2"/>
<evidence type="ECO:0000313" key="2">
    <source>
        <dbReference type="Proteomes" id="UP000093514"/>
    </source>
</evidence>